<evidence type="ECO:0000256" key="1">
    <source>
        <dbReference type="SAM" id="MobiDB-lite"/>
    </source>
</evidence>
<organism evidence="2 3">
    <name type="scientific">Circinella minor</name>
    <dbReference type="NCBI Taxonomy" id="1195481"/>
    <lineage>
        <taxon>Eukaryota</taxon>
        <taxon>Fungi</taxon>
        <taxon>Fungi incertae sedis</taxon>
        <taxon>Mucoromycota</taxon>
        <taxon>Mucoromycotina</taxon>
        <taxon>Mucoromycetes</taxon>
        <taxon>Mucorales</taxon>
        <taxon>Lichtheimiaceae</taxon>
        <taxon>Circinella</taxon>
    </lineage>
</organism>
<evidence type="ECO:0000313" key="3">
    <source>
        <dbReference type="Proteomes" id="UP000646827"/>
    </source>
</evidence>
<feature type="non-terminal residue" evidence="2">
    <location>
        <position position="1"/>
    </location>
</feature>
<reference evidence="2 3" key="1">
    <citation type="submission" date="2020-12" db="EMBL/GenBank/DDBJ databases">
        <title>Metabolic potential, ecology and presence of endohyphal bacteria is reflected in genomic diversity of Mucoromycotina.</title>
        <authorList>
            <person name="Muszewska A."/>
            <person name="Okrasinska A."/>
            <person name="Steczkiewicz K."/>
            <person name="Drgas O."/>
            <person name="Orlowska M."/>
            <person name="Perlinska-Lenart U."/>
            <person name="Aleksandrzak-Piekarczyk T."/>
            <person name="Szatraj K."/>
            <person name="Zielenkiewicz U."/>
            <person name="Pilsyk S."/>
            <person name="Malc E."/>
            <person name="Mieczkowski P."/>
            <person name="Kruszewska J.S."/>
            <person name="Biernat P."/>
            <person name="Pawlowska J."/>
        </authorList>
    </citation>
    <scope>NUCLEOTIDE SEQUENCE [LARGE SCALE GENOMIC DNA]</scope>
    <source>
        <strain evidence="2 3">CBS 142.35</strain>
    </source>
</reference>
<dbReference type="Proteomes" id="UP000646827">
    <property type="component" value="Unassembled WGS sequence"/>
</dbReference>
<comment type="caution">
    <text evidence="2">The sequence shown here is derived from an EMBL/GenBank/DDBJ whole genome shotgun (WGS) entry which is preliminary data.</text>
</comment>
<feature type="region of interest" description="Disordered" evidence="1">
    <location>
        <begin position="82"/>
        <end position="108"/>
    </location>
</feature>
<accession>A0A8H7R939</accession>
<name>A0A8H7R939_9FUNG</name>
<proteinExistence type="predicted"/>
<protein>
    <submittedName>
        <fullName evidence="2">Uncharacterized protein</fullName>
    </submittedName>
</protein>
<dbReference type="EMBL" id="JAEPRB010001232">
    <property type="protein sequence ID" value="KAG2206403.1"/>
    <property type="molecule type" value="Genomic_DNA"/>
</dbReference>
<evidence type="ECO:0000313" key="2">
    <source>
        <dbReference type="EMBL" id="KAG2206403.1"/>
    </source>
</evidence>
<sequence length="108" mass="12545">MSNNQTRLAASPNPTILSQGTNQARLTECSVHNYKEVIKQQQQSTGQHRNKRQRKAKIAWKIRYACHRKARKQVMTDLNEGDEYDEDGIKRRPIQKRSKHVGCKANLM</sequence>
<keyword evidence="3" id="KW-1185">Reference proteome</keyword>
<feature type="compositionally biased region" description="Basic residues" evidence="1">
    <location>
        <begin position="91"/>
        <end position="102"/>
    </location>
</feature>
<dbReference type="AlphaFoldDB" id="A0A8H7R939"/>
<gene>
    <name evidence="2" type="ORF">INT45_003995</name>
</gene>